<dbReference type="Gene3D" id="2.40.30.100">
    <property type="entry name" value="AF2212/PG0164-like"/>
    <property type="match status" value="1"/>
</dbReference>
<evidence type="ECO:0000313" key="1">
    <source>
        <dbReference type="EMBL" id="EHJ62001.1"/>
    </source>
</evidence>
<evidence type="ECO:0000313" key="2">
    <source>
        <dbReference type="Proteomes" id="UP000004030"/>
    </source>
</evidence>
<dbReference type="eggNOG" id="ENOG5032YNP">
    <property type="taxonomic scope" value="Bacteria"/>
</dbReference>
<dbReference type="InterPro" id="IPR015018">
    <property type="entry name" value="DUF1905"/>
</dbReference>
<reference evidence="1 2" key="1">
    <citation type="journal article" date="2012" name="J. Bacteriol.">
        <title>Genome sequence of benzo(a)pyrene-degrading bacterium Novosphingobium pentaromativorans US6-1.</title>
        <authorList>
            <person name="Luo Y.R."/>
            <person name="Kang S.G."/>
            <person name="Kim S.J."/>
            <person name="Kim M.R."/>
            <person name="Li N."/>
            <person name="Lee J.H."/>
            <person name="Kwon K.K."/>
        </authorList>
    </citation>
    <scope>NUCLEOTIDE SEQUENCE [LARGE SCALE GENOMIC DNA]</scope>
    <source>
        <strain evidence="1 2">US6-1</strain>
    </source>
</reference>
<dbReference type="RefSeq" id="WP_007011920.1">
    <property type="nucleotide sequence ID" value="NZ_AGFM01000011.1"/>
</dbReference>
<keyword evidence="2" id="KW-1185">Reference proteome</keyword>
<dbReference type="InterPro" id="IPR037079">
    <property type="entry name" value="AF2212/PG0164-like_sf"/>
</dbReference>
<protein>
    <recommendedName>
        <fullName evidence="3">DUF1905 domain-containing protein</fullName>
    </recommendedName>
</protein>
<proteinExistence type="predicted"/>
<dbReference type="EMBL" id="AGFM01000011">
    <property type="protein sequence ID" value="EHJ62001.1"/>
    <property type="molecule type" value="Genomic_DNA"/>
</dbReference>
<dbReference type="SUPFAM" id="SSF141694">
    <property type="entry name" value="AF2212/PG0164-like"/>
    <property type="match status" value="1"/>
</dbReference>
<evidence type="ECO:0008006" key="3">
    <source>
        <dbReference type="Google" id="ProtNLM"/>
    </source>
</evidence>
<dbReference type="Pfam" id="PF08922">
    <property type="entry name" value="DUF1905"/>
    <property type="match status" value="1"/>
</dbReference>
<name>G6E9I4_9SPHN</name>
<dbReference type="Proteomes" id="UP000004030">
    <property type="component" value="Unassembled WGS sequence"/>
</dbReference>
<dbReference type="STRING" id="1088721.JI59_15080"/>
<organism evidence="1 2">
    <name type="scientific">Novosphingobium pentaromativorans US6-1</name>
    <dbReference type="NCBI Taxonomy" id="1088721"/>
    <lineage>
        <taxon>Bacteria</taxon>
        <taxon>Pseudomonadati</taxon>
        <taxon>Pseudomonadota</taxon>
        <taxon>Alphaproteobacteria</taxon>
        <taxon>Sphingomonadales</taxon>
        <taxon>Sphingomonadaceae</taxon>
        <taxon>Novosphingobium</taxon>
    </lineage>
</organism>
<gene>
    <name evidence="1" type="ORF">NSU_1005</name>
</gene>
<accession>G6E9I4</accession>
<dbReference type="OrthoDB" id="9808666at2"/>
<dbReference type="AlphaFoldDB" id="G6E9I4"/>
<comment type="caution">
    <text evidence="1">The sequence shown here is derived from an EMBL/GenBank/DDBJ whole genome shotgun (WGS) entry which is preliminary data.</text>
</comment>
<dbReference type="PATRIC" id="fig|1088721.3.peg.993"/>
<sequence>MKGRSALPLVETLTHTGPLWRWTGESGSGTWHFLTIDGEAGEALSGTAVMRKLEGTSRGFGSIKVKARIGESAFATSVFPSRSGNGWLLPIKAAVRKAEGLAEGDIVEVMLEF</sequence>